<accession>A0A848HIW7</accession>
<evidence type="ECO:0000313" key="1">
    <source>
        <dbReference type="EMBL" id="NML61806.1"/>
    </source>
</evidence>
<dbReference type="EMBL" id="JABBGG010000006">
    <property type="protein sequence ID" value="NML61806.1"/>
    <property type="molecule type" value="Genomic_DNA"/>
</dbReference>
<evidence type="ECO:0000313" key="2">
    <source>
        <dbReference type="Proteomes" id="UP000583752"/>
    </source>
</evidence>
<gene>
    <name evidence="1" type="ORF">HHL21_12085</name>
</gene>
<keyword evidence="2" id="KW-1185">Reference proteome</keyword>
<dbReference type="AlphaFoldDB" id="A0A848HIW7"/>
<protein>
    <submittedName>
        <fullName evidence="1">Uncharacterized protein</fullName>
    </submittedName>
</protein>
<reference evidence="1 2" key="1">
    <citation type="submission" date="2020-04" db="EMBL/GenBank/DDBJ databases">
        <title>Massilia sp. RP-1-19 isolated from soil.</title>
        <authorList>
            <person name="Dahal R.H."/>
        </authorList>
    </citation>
    <scope>NUCLEOTIDE SEQUENCE [LARGE SCALE GENOMIC DNA]</scope>
    <source>
        <strain evidence="1 2">RP-1-19</strain>
    </source>
</reference>
<dbReference type="Proteomes" id="UP000583752">
    <property type="component" value="Unassembled WGS sequence"/>
</dbReference>
<comment type="caution">
    <text evidence="1">The sequence shown here is derived from an EMBL/GenBank/DDBJ whole genome shotgun (WGS) entry which is preliminary data.</text>
</comment>
<name>A0A848HIW7_9BURK</name>
<dbReference type="RefSeq" id="WP_169466127.1">
    <property type="nucleotide sequence ID" value="NZ_JABBGG010000006.1"/>
</dbReference>
<sequence>MTKMNFQTGLQKPKFGEPCNGCGYCCTMEPCKLAQEFLRCMTGPCVALETRDGRAICGLVRNPLGYLFKAAHPEADVPVLEDAPDIEASTQLSGDLAAALGIGKGCDTADDEESLAWPVSFPAQYSG</sequence>
<organism evidence="1 2">
    <name type="scientific">Massilia polaris</name>
    <dbReference type="NCBI Taxonomy" id="2728846"/>
    <lineage>
        <taxon>Bacteria</taxon>
        <taxon>Pseudomonadati</taxon>
        <taxon>Pseudomonadota</taxon>
        <taxon>Betaproteobacteria</taxon>
        <taxon>Burkholderiales</taxon>
        <taxon>Oxalobacteraceae</taxon>
        <taxon>Telluria group</taxon>
        <taxon>Massilia</taxon>
    </lineage>
</organism>
<proteinExistence type="predicted"/>